<evidence type="ECO:0000313" key="2">
    <source>
        <dbReference type="Proteomes" id="UP001304813"/>
    </source>
</evidence>
<proteinExistence type="predicted"/>
<evidence type="ECO:0000313" key="1">
    <source>
        <dbReference type="EMBL" id="BES79895.1"/>
    </source>
</evidence>
<accession>A0AA86JHQ6</accession>
<organism evidence="1 2">
    <name type="scientific">Yersinia phage vB_Yru_GN1</name>
    <dbReference type="NCBI Taxonomy" id="3074381"/>
    <lineage>
        <taxon>Viruses</taxon>
        <taxon>Duplodnaviria</taxon>
        <taxon>Heunggongvirae</taxon>
        <taxon>Uroviricota</taxon>
        <taxon>Caudoviricetes</taxon>
        <taxon>Caudoviricetes incertae sedis</taxon>
        <taxon>Sepahanvirus</taxon>
        <taxon>Sepahanvirus vB-Yru-GN1</taxon>
    </lineage>
</organism>
<sequence length="154" mass="17565">MKIVPSLHFKKEIDPAIKDKFSSIFILNQIPPVYLSVYDMISESVIGYIKLLNNGDIFRMESVAVFDNDNHQLMVSLSGEIGLKDYQGRSFISEYNLTTHKSLSRYLVMTNITVGLFEFLSNLATINDDSSLFLNEDKIRQFNSVKSSSFGYNK</sequence>
<name>A0AA86JHQ6_9CAUD</name>
<dbReference type="Proteomes" id="UP001304813">
    <property type="component" value="Segment"/>
</dbReference>
<dbReference type="EMBL" id="LC779065">
    <property type="protein sequence ID" value="BES79895.1"/>
    <property type="molecule type" value="Genomic_DNA"/>
</dbReference>
<protein>
    <submittedName>
        <fullName evidence="1">Uncharacterized protein</fullName>
    </submittedName>
</protein>
<keyword evidence="2" id="KW-1185">Reference proteome</keyword>
<reference evidence="1 2" key="1">
    <citation type="submission" date="2023-09" db="EMBL/GenBank/DDBJ databases">
        <title>Analysis of phage genome (vB_Yru_GN1) of the bacterium (Yersinia ruckeri).</title>
        <authorList>
            <person name="Ganjoor M.S."/>
            <person name="Bouzari M."/>
            <person name="Soleimani-Delfan A."/>
        </authorList>
    </citation>
    <scope>NUCLEOTIDE SEQUENCE [LARGE SCALE GENOMIC DNA]</scope>
    <source>
        <strain evidence="2">vB_Yru_GN1</strain>
    </source>
</reference>